<feature type="region of interest" description="Disordered" evidence="1">
    <location>
        <begin position="157"/>
        <end position="182"/>
    </location>
</feature>
<evidence type="ECO:0000313" key="3">
    <source>
        <dbReference type="EMBL" id="CAD9188051.1"/>
    </source>
</evidence>
<gene>
    <name evidence="3" type="ORF">ACAT0790_LOCUS64825</name>
</gene>
<dbReference type="EMBL" id="HBGE01108742">
    <property type="protein sequence ID" value="CAD9188051.1"/>
    <property type="molecule type" value="Transcribed_RNA"/>
</dbReference>
<organism evidence="3">
    <name type="scientific">Alexandrium catenella</name>
    <name type="common">Red tide dinoflagellate</name>
    <name type="synonym">Gonyaulax catenella</name>
    <dbReference type="NCBI Taxonomy" id="2925"/>
    <lineage>
        <taxon>Eukaryota</taxon>
        <taxon>Sar</taxon>
        <taxon>Alveolata</taxon>
        <taxon>Dinophyceae</taxon>
        <taxon>Gonyaulacales</taxon>
        <taxon>Pyrocystaceae</taxon>
        <taxon>Alexandrium</taxon>
    </lineage>
</organism>
<feature type="signal peptide" evidence="2">
    <location>
        <begin position="1"/>
        <end position="22"/>
    </location>
</feature>
<accession>A0A7S1WUS5</accession>
<dbReference type="AlphaFoldDB" id="A0A7S1WUS5"/>
<name>A0A7S1WUS5_ALECA</name>
<evidence type="ECO:0000256" key="1">
    <source>
        <dbReference type="SAM" id="MobiDB-lite"/>
    </source>
</evidence>
<feature type="chain" id="PRO_5030884358" evidence="2">
    <location>
        <begin position="23"/>
        <end position="182"/>
    </location>
</feature>
<sequence>MAFRSAPLLGALLAWCASLAAAARASELNFYDADAACMIQRTVTSANLTVAQDGEVGNFCTLAKIASEHHSGTGCIDWAVECPSGYPTGGGCDIDTPGAVPTKSHPTKAGWHCEVCAVPPPLEGLPTAPKPQGYARSTAANSPVAGKAFVVCCSDPVEPPSPASSAPAPAPEGPKPDLPPPR</sequence>
<evidence type="ECO:0000256" key="2">
    <source>
        <dbReference type="SAM" id="SignalP"/>
    </source>
</evidence>
<protein>
    <submittedName>
        <fullName evidence="3">Uncharacterized protein</fullName>
    </submittedName>
</protein>
<keyword evidence="2" id="KW-0732">Signal</keyword>
<reference evidence="3" key="1">
    <citation type="submission" date="2021-01" db="EMBL/GenBank/DDBJ databases">
        <authorList>
            <person name="Corre E."/>
            <person name="Pelletier E."/>
            <person name="Niang G."/>
            <person name="Scheremetjew M."/>
            <person name="Finn R."/>
            <person name="Kale V."/>
            <person name="Holt S."/>
            <person name="Cochrane G."/>
            <person name="Meng A."/>
            <person name="Brown T."/>
            <person name="Cohen L."/>
        </authorList>
    </citation>
    <scope>NUCLEOTIDE SEQUENCE</scope>
    <source>
        <strain evidence="3">OF101</strain>
    </source>
</reference>
<proteinExistence type="predicted"/>